<gene>
    <name evidence="4" type="primary">PRY2</name>
    <name evidence="4" type="ORF">LOC62_05G007476</name>
</gene>
<dbReference type="InterPro" id="IPR018244">
    <property type="entry name" value="Allrgn_V5/Tpx1_CS"/>
</dbReference>
<dbReference type="Proteomes" id="UP000827549">
    <property type="component" value="Chromosome 5"/>
</dbReference>
<dbReference type="Gene3D" id="3.40.33.10">
    <property type="entry name" value="CAP"/>
    <property type="match status" value="2"/>
</dbReference>
<feature type="compositionally biased region" description="Low complexity" evidence="1">
    <location>
        <begin position="210"/>
        <end position="221"/>
    </location>
</feature>
<dbReference type="PRINTS" id="PR00837">
    <property type="entry name" value="V5TPXLIKE"/>
</dbReference>
<evidence type="ECO:0000313" key="5">
    <source>
        <dbReference type="Proteomes" id="UP000827549"/>
    </source>
</evidence>
<evidence type="ECO:0000259" key="3">
    <source>
        <dbReference type="SMART" id="SM00198"/>
    </source>
</evidence>
<feature type="domain" description="SCP" evidence="3">
    <location>
        <begin position="389"/>
        <end position="523"/>
    </location>
</feature>
<accession>A0AAF0YFE4</accession>
<dbReference type="RefSeq" id="XP_062629985.1">
    <property type="nucleotide sequence ID" value="XM_062774001.1"/>
</dbReference>
<keyword evidence="5" id="KW-1185">Reference proteome</keyword>
<dbReference type="GeneID" id="87810649"/>
<feature type="domain" description="SCP" evidence="3">
    <location>
        <begin position="244"/>
        <end position="373"/>
    </location>
</feature>
<dbReference type="SUPFAM" id="SSF55797">
    <property type="entry name" value="PR-1-like"/>
    <property type="match status" value="2"/>
</dbReference>
<dbReference type="PROSITE" id="PS01009">
    <property type="entry name" value="CRISP_1"/>
    <property type="match status" value="2"/>
</dbReference>
<evidence type="ECO:0000256" key="1">
    <source>
        <dbReference type="SAM" id="MobiDB-lite"/>
    </source>
</evidence>
<dbReference type="EMBL" id="CP086718">
    <property type="protein sequence ID" value="WOO83959.1"/>
    <property type="molecule type" value="Genomic_DNA"/>
</dbReference>
<feature type="chain" id="PRO_5042102394" evidence="2">
    <location>
        <begin position="18"/>
        <end position="533"/>
    </location>
</feature>
<evidence type="ECO:0000313" key="4">
    <source>
        <dbReference type="EMBL" id="WOO83959.1"/>
    </source>
</evidence>
<feature type="compositionally biased region" description="Low complexity" evidence="1">
    <location>
        <begin position="79"/>
        <end position="145"/>
    </location>
</feature>
<feature type="signal peptide" evidence="2">
    <location>
        <begin position="1"/>
        <end position="17"/>
    </location>
</feature>
<dbReference type="PANTHER" id="PTHR10334">
    <property type="entry name" value="CYSTEINE-RICH SECRETORY PROTEIN-RELATED"/>
    <property type="match status" value="1"/>
</dbReference>
<dbReference type="InterPro" id="IPR035940">
    <property type="entry name" value="CAP_sf"/>
</dbReference>
<feature type="compositionally biased region" description="Low complexity" evidence="1">
    <location>
        <begin position="153"/>
        <end position="202"/>
    </location>
</feature>
<protein>
    <submittedName>
        <fullName evidence="4">Protein PRY2</fullName>
    </submittedName>
</protein>
<evidence type="ECO:0000256" key="2">
    <source>
        <dbReference type="SAM" id="SignalP"/>
    </source>
</evidence>
<dbReference type="InterPro" id="IPR001283">
    <property type="entry name" value="CRISP-related"/>
</dbReference>
<feature type="region of interest" description="Disordered" evidence="1">
    <location>
        <begin position="46"/>
        <end position="223"/>
    </location>
</feature>
<organism evidence="4 5">
    <name type="scientific">Vanrija pseudolonga</name>
    <dbReference type="NCBI Taxonomy" id="143232"/>
    <lineage>
        <taxon>Eukaryota</taxon>
        <taxon>Fungi</taxon>
        <taxon>Dikarya</taxon>
        <taxon>Basidiomycota</taxon>
        <taxon>Agaricomycotina</taxon>
        <taxon>Tremellomycetes</taxon>
        <taxon>Trichosporonales</taxon>
        <taxon>Trichosporonaceae</taxon>
        <taxon>Vanrija</taxon>
    </lineage>
</organism>
<dbReference type="Pfam" id="PF00188">
    <property type="entry name" value="CAP"/>
    <property type="match status" value="2"/>
</dbReference>
<reference evidence="4" key="1">
    <citation type="submission" date="2023-10" db="EMBL/GenBank/DDBJ databases">
        <authorList>
            <person name="Noh H."/>
        </authorList>
    </citation>
    <scope>NUCLEOTIDE SEQUENCE</scope>
    <source>
        <strain evidence="4">DUCC4014</strain>
    </source>
</reference>
<name>A0AAF0YFE4_9TREE</name>
<sequence length="533" mass="54352">MQLALLAVLSLLGAANALPAAPGWQLARRADGAQVMHLGNEIREVYPAAKRASPPKCRPKQHKTAAGDSNPSVAPVPPASAAAPSDSAPATTSPVAAVAPTEAAASPSAAAPDAPSPSAAAPSESPSPSAAAPSPAAASPSPEADQVAPGSPDPAAEPAAQPSSESASPSPSPSGQAAAAGGAADAAPSPSADAQAAALSPAPAQPTPAPALNANPPQLGADGFVHATYTDKAPGDAASGLSGNFQSDMLKLHNDFRSHFGAGALTWDDSLVAVAAKNANACVFQHTPADQRNGNGENIVQGGGAGFDTTRLFALWADEEGAYDYNNPGYSEATGHFTQLVWKATTKLGCASAQCSGQTYIVCEYNPAGNMIGSFPENVVELDARALSADEQSILNLHNNFRRQYGANALSWDANLAAFARSYASKCQFKHSGTKGQGENLAAGGGAGWDMPKLFKMWSDEASKYNYNNPVFTSAAGHFTQVVWKGTTKLGCAVVDCADGTIFQGFKSRYLVCEYTAPGNYAGQFTQNVGRKQ</sequence>
<keyword evidence="2" id="KW-0732">Signal</keyword>
<dbReference type="AlphaFoldDB" id="A0AAF0YFE4"/>
<dbReference type="SMART" id="SM00198">
    <property type="entry name" value="SCP"/>
    <property type="match status" value="2"/>
</dbReference>
<dbReference type="GO" id="GO:0005576">
    <property type="term" value="C:extracellular region"/>
    <property type="evidence" value="ECO:0007669"/>
    <property type="project" value="InterPro"/>
</dbReference>
<dbReference type="InterPro" id="IPR014044">
    <property type="entry name" value="CAP_dom"/>
</dbReference>
<proteinExistence type="predicted"/>